<dbReference type="Proteomes" id="UP001140096">
    <property type="component" value="Unassembled WGS sequence"/>
</dbReference>
<protein>
    <submittedName>
        <fullName evidence="1">Uncharacterized protein</fullName>
    </submittedName>
</protein>
<organism evidence="1 2">
    <name type="scientific">Coemansia furcata</name>
    <dbReference type="NCBI Taxonomy" id="417177"/>
    <lineage>
        <taxon>Eukaryota</taxon>
        <taxon>Fungi</taxon>
        <taxon>Fungi incertae sedis</taxon>
        <taxon>Zoopagomycota</taxon>
        <taxon>Kickxellomycotina</taxon>
        <taxon>Kickxellomycetes</taxon>
        <taxon>Kickxellales</taxon>
        <taxon>Kickxellaceae</taxon>
        <taxon>Coemansia</taxon>
    </lineage>
</organism>
<evidence type="ECO:0000313" key="2">
    <source>
        <dbReference type="Proteomes" id="UP001140096"/>
    </source>
</evidence>
<evidence type="ECO:0000313" key="1">
    <source>
        <dbReference type="EMBL" id="KAJ2809555.1"/>
    </source>
</evidence>
<name>A0ACC1LII4_9FUNG</name>
<accession>A0ACC1LII4</accession>
<sequence length="277" mass="31403">MAKTDTQFLYFTYYPKDVYPDVAMALYFLATIVLIVQIIRQKAQLWLYILPVTAFAEGLGYVFRLLCVRNTTFTLYVLMTLFLLLPPNAMALANYKTVGKIMAQSLARPRWFFLRPKFVNWFYFASDILSIALQGTGGGMMTSYKRRDAGKKIVLLGLIVQLFFFACFLATTFYVGSKQAYVVGTGTRSAKRKVLFTIVATTVLLYLRSIYRIVEFADGYGGKIYSAEWAFYAFDTIVILLAFIVYIAVPLGPHFVRGKAVLNEEASPLSTHIEPKD</sequence>
<comment type="caution">
    <text evidence="1">The sequence shown here is derived from an EMBL/GenBank/DDBJ whole genome shotgun (WGS) entry which is preliminary data.</text>
</comment>
<reference evidence="1" key="1">
    <citation type="submission" date="2022-07" db="EMBL/GenBank/DDBJ databases">
        <title>Phylogenomic reconstructions and comparative analyses of Kickxellomycotina fungi.</title>
        <authorList>
            <person name="Reynolds N.K."/>
            <person name="Stajich J.E."/>
            <person name="Barry K."/>
            <person name="Grigoriev I.V."/>
            <person name="Crous P."/>
            <person name="Smith M.E."/>
        </authorList>
    </citation>
    <scope>NUCLEOTIDE SEQUENCE</scope>
    <source>
        <strain evidence="1">CBS 102833</strain>
    </source>
</reference>
<proteinExistence type="predicted"/>
<gene>
    <name evidence="1" type="ORF">H4S07_003203</name>
</gene>
<keyword evidence="2" id="KW-1185">Reference proteome</keyword>
<dbReference type="EMBL" id="JANBUP010000982">
    <property type="protein sequence ID" value="KAJ2809555.1"/>
    <property type="molecule type" value="Genomic_DNA"/>
</dbReference>